<evidence type="ECO:0000313" key="2">
    <source>
        <dbReference type="EMBL" id="RUT77726.1"/>
    </source>
</evidence>
<accession>A0A434ATS7</accession>
<proteinExistence type="predicted"/>
<name>A0A434ATS7_9BACT</name>
<dbReference type="AlphaFoldDB" id="A0A434ATS7"/>
<feature type="chain" id="PRO_5019215781" description="Transmembrane protein" evidence="1">
    <location>
        <begin position="27"/>
        <end position="121"/>
    </location>
</feature>
<reference evidence="2 3" key="1">
    <citation type="submission" date="2018-11" db="EMBL/GenBank/DDBJ databases">
        <title>Parancylomarina longa gen. nov., sp. nov., isolated from sediments of southern Okinawa.</title>
        <authorList>
            <person name="Fu T."/>
        </authorList>
    </citation>
    <scope>NUCLEOTIDE SEQUENCE [LARGE SCALE GENOMIC DNA]</scope>
    <source>
        <strain evidence="2 3">T3-2 S1-C</strain>
    </source>
</reference>
<organism evidence="2 3">
    <name type="scientific">Ancylomarina longa</name>
    <dbReference type="NCBI Taxonomy" id="2487017"/>
    <lineage>
        <taxon>Bacteria</taxon>
        <taxon>Pseudomonadati</taxon>
        <taxon>Bacteroidota</taxon>
        <taxon>Bacteroidia</taxon>
        <taxon>Marinilabiliales</taxon>
        <taxon>Marinifilaceae</taxon>
        <taxon>Ancylomarina</taxon>
    </lineage>
</organism>
<feature type="signal peptide" evidence="1">
    <location>
        <begin position="1"/>
        <end position="26"/>
    </location>
</feature>
<dbReference type="EMBL" id="RJJX01000016">
    <property type="protein sequence ID" value="RUT77726.1"/>
    <property type="molecule type" value="Genomic_DNA"/>
</dbReference>
<evidence type="ECO:0000256" key="1">
    <source>
        <dbReference type="SAM" id="SignalP"/>
    </source>
</evidence>
<evidence type="ECO:0000313" key="3">
    <source>
        <dbReference type="Proteomes" id="UP000282985"/>
    </source>
</evidence>
<keyword evidence="1" id="KW-0732">Signal</keyword>
<evidence type="ECO:0008006" key="4">
    <source>
        <dbReference type="Google" id="ProtNLM"/>
    </source>
</evidence>
<dbReference type="Proteomes" id="UP000282985">
    <property type="component" value="Unassembled WGS sequence"/>
</dbReference>
<protein>
    <recommendedName>
        <fullName evidence="4">Transmembrane protein</fullName>
    </recommendedName>
</protein>
<dbReference type="RefSeq" id="WP_127344157.1">
    <property type="nucleotide sequence ID" value="NZ_RJJX01000016.1"/>
</dbReference>
<keyword evidence="3" id="KW-1185">Reference proteome</keyword>
<dbReference type="OrthoDB" id="1120581at2"/>
<gene>
    <name evidence="2" type="ORF">DLK05_11705</name>
</gene>
<comment type="caution">
    <text evidence="2">The sequence shown here is derived from an EMBL/GenBank/DDBJ whole genome shotgun (WGS) entry which is preliminary data.</text>
</comment>
<sequence>MNKFRKFKIVFLSLLLPAFLLLEANAVLNWHVHKFADGSIIVHAHPFQKSGNSPLIPPHHHSAKACFSIQHLTGFLFALEAAFFLALCLVKLVDCISSYEYCYRGNIQEFLLPNRAPPFFV</sequence>